<feature type="active site" description="Glycyl thioester intermediate" evidence="6">
    <location>
        <position position="714"/>
    </location>
</feature>
<evidence type="ECO:0000256" key="2">
    <source>
        <dbReference type="ARBA" id="ARBA00004906"/>
    </source>
</evidence>
<dbReference type="GO" id="GO:0061630">
    <property type="term" value="F:ubiquitin protein ligase activity"/>
    <property type="evidence" value="ECO:0007669"/>
    <property type="project" value="UniProtKB-EC"/>
</dbReference>
<organism evidence="9">
    <name type="scientific">Noctiluca scintillans</name>
    <name type="common">Sea sparkle</name>
    <name type="synonym">Red tide dinoflagellate</name>
    <dbReference type="NCBI Taxonomy" id="2966"/>
    <lineage>
        <taxon>Eukaryota</taxon>
        <taxon>Sar</taxon>
        <taxon>Alveolata</taxon>
        <taxon>Dinophyceae</taxon>
        <taxon>Noctilucales</taxon>
        <taxon>Noctilucaceae</taxon>
        <taxon>Noctiluca</taxon>
    </lineage>
</organism>
<comment type="pathway">
    <text evidence="2">Protein modification; protein ubiquitination.</text>
</comment>
<feature type="transmembrane region" description="Helical" evidence="7">
    <location>
        <begin position="218"/>
        <end position="236"/>
    </location>
</feature>
<dbReference type="PROSITE" id="PS50237">
    <property type="entry name" value="HECT"/>
    <property type="match status" value="1"/>
</dbReference>
<dbReference type="GO" id="GO:0016567">
    <property type="term" value="P:protein ubiquitination"/>
    <property type="evidence" value="ECO:0007669"/>
    <property type="project" value="TreeGrafter"/>
</dbReference>
<dbReference type="EMBL" id="HBFQ01055029">
    <property type="protein sequence ID" value="CAD8864737.1"/>
    <property type="molecule type" value="Transcribed_RNA"/>
</dbReference>
<comment type="catalytic activity">
    <reaction evidence="1">
        <text>S-ubiquitinyl-[E2 ubiquitin-conjugating enzyme]-L-cysteine + [acceptor protein]-L-lysine = [E2 ubiquitin-conjugating enzyme]-L-cysteine + N(6)-ubiquitinyl-[acceptor protein]-L-lysine.</text>
        <dbReference type="EC" id="2.3.2.26"/>
    </reaction>
</comment>
<dbReference type="GO" id="GO:0006511">
    <property type="term" value="P:ubiquitin-dependent protein catabolic process"/>
    <property type="evidence" value="ECO:0007669"/>
    <property type="project" value="TreeGrafter"/>
</dbReference>
<dbReference type="Pfam" id="PF00632">
    <property type="entry name" value="HECT"/>
    <property type="match status" value="1"/>
</dbReference>
<evidence type="ECO:0000256" key="1">
    <source>
        <dbReference type="ARBA" id="ARBA00000885"/>
    </source>
</evidence>
<dbReference type="GO" id="GO:0005737">
    <property type="term" value="C:cytoplasm"/>
    <property type="evidence" value="ECO:0007669"/>
    <property type="project" value="TreeGrafter"/>
</dbReference>
<dbReference type="InterPro" id="IPR050409">
    <property type="entry name" value="E3_ubiq-protein_ligase"/>
</dbReference>
<keyword evidence="5 6" id="KW-0833">Ubl conjugation pathway</keyword>
<proteinExistence type="predicted"/>
<dbReference type="PANTHER" id="PTHR11254">
    <property type="entry name" value="HECT DOMAIN UBIQUITIN-PROTEIN LIGASE"/>
    <property type="match status" value="1"/>
</dbReference>
<feature type="transmembrane region" description="Helical" evidence="7">
    <location>
        <begin position="92"/>
        <end position="112"/>
    </location>
</feature>
<dbReference type="SMART" id="SM00119">
    <property type="entry name" value="HECTc"/>
    <property type="match status" value="1"/>
</dbReference>
<evidence type="ECO:0000256" key="5">
    <source>
        <dbReference type="ARBA" id="ARBA00022786"/>
    </source>
</evidence>
<dbReference type="InterPro" id="IPR000569">
    <property type="entry name" value="HECT_dom"/>
</dbReference>
<dbReference type="EC" id="2.3.2.26" evidence="3"/>
<keyword evidence="4" id="KW-0808">Transferase</keyword>
<reference evidence="9" key="1">
    <citation type="submission" date="2021-01" db="EMBL/GenBank/DDBJ databases">
        <authorList>
            <person name="Corre E."/>
            <person name="Pelletier E."/>
            <person name="Niang G."/>
            <person name="Scheremetjew M."/>
            <person name="Finn R."/>
            <person name="Kale V."/>
            <person name="Holt S."/>
            <person name="Cochrane G."/>
            <person name="Meng A."/>
            <person name="Brown T."/>
            <person name="Cohen L."/>
        </authorList>
    </citation>
    <scope>NUCLEOTIDE SEQUENCE</scope>
</reference>
<feature type="transmembrane region" description="Helical" evidence="7">
    <location>
        <begin position="150"/>
        <end position="170"/>
    </location>
</feature>
<dbReference type="InterPro" id="IPR035983">
    <property type="entry name" value="Hect_E3_ubiquitin_ligase"/>
</dbReference>
<evidence type="ECO:0000313" key="9">
    <source>
        <dbReference type="EMBL" id="CAD8864737.1"/>
    </source>
</evidence>
<feature type="transmembrane region" description="Helical" evidence="7">
    <location>
        <begin position="59"/>
        <end position="86"/>
    </location>
</feature>
<sequence length="745" mass="84082">MFPASSSSGERLPLLRQRATLLGVCLLYLPNLVIFTLLYLLFLSHLYRHGMLGSWLSSVWVAFFGDIVCVLVLCSFWSVFFSLLFFASVGRMIAVGAGTVAVVVSWISLMVISNLHHLQVVWWQFKLQHVIHNWPEAWMGSQLGKHMFRLGLPVGLMKVLAATAWRPLVFWFRWGVFSAATLQWYELREIAVGTVMWLCVFLVLFLTYFPLPNTPSEARWLIPLSAVLLVAFVFYLSSEPLLWFYSFMLSSVVEVGYAGIAVRLPELEVQEWFAVVLMSWWVLKMLYISASRGIEQRYALPRVEQEVKYALENPFRAELENDFGRVGVDLEQGLETRVSHVVLGAEPLKTLREKHRALIVARQEALQTQVGGAAALPDNLKLSVRRESIWGDSARALVERPVSELLAPSMTVIFVGEQGVDGGGLKRDWFDSVAKALLEEAEQVNGKSLLACAPDQTLVPRPIAPDSDEVSDDDQAKFRELLAMGRFLALSIYRDQPLPMSFSIVACKHLLRVPVGMDDVRNLDGDFYRWRVEQVLKDGGIEEATIALGEPLTFLSAPTELMPKQKELKPGGAQTLVTEENKTEYLQLLCEAHLCAGRREIQCMLQGFWDLLPLEMLVRCGLTPREVSVLISGISEIDPDDWRCHSETCCDDTEVLRWFWEVVEELTLEQRCMLLHFATGSSRLPPGGFQDLKPKFSVDISMDSSDHLPHSHTCVNKLVLCRYSSKDQMQEKVVQAITSQGFGFA</sequence>
<evidence type="ECO:0000256" key="3">
    <source>
        <dbReference type="ARBA" id="ARBA00012485"/>
    </source>
</evidence>
<evidence type="ECO:0000256" key="4">
    <source>
        <dbReference type="ARBA" id="ARBA00022679"/>
    </source>
</evidence>
<name>A0A7S1ATM5_NOCSC</name>
<keyword evidence="7" id="KW-0812">Transmembrane</keyword>
<feature type="transmembrane region" description="Helical" evidence="7">
    <location>
        <begin position="20"/>
        <end position="47"/>
    </location>
</feature>
<dbReference type="PANTHER" id="PTHR11254:SF440">
    <property type="entry name" value="E3 UBIQUITIN-PROTEIN LIGASE NEDD-4"/>
    <property type="match status" value="1"/>
</dbReference>
<feature type="transmembrane region" description="Helical" evidence="7">
    <location>
        <begin position="190"/>
        <end position="211"/>
    </location>
</feature>
<accession>A0A7S1ATM5</accession>
<gene>
    <name evidence="9" type="ORF">NSCI0253_LOCUS39092</name>
</gene>
<dbReference type="SUPFAM" id="SSF56204">
    <property type="entry name" value="Hect, E3 ligase catalytic domain"/>
    <property type="match status" value="1"/>
</dbReference>
<evidence type="ECO:0000256" key="7">
    <source>
        <dbReference type="SAM" id="Phobius"/>
    </source>
</evidence>
<keyword evidence="7" id="KW-0472">Membrane</keyword>
<feature type="domain" description="HECT" evidence="8">
    <location>
        <begin position="402"/>
        <end position="745"/>
    </location>
</feature>
<dbReference type="Gene3D" id="3.30.2410.10">
    <property type="entry name" value="Hect, E3 ligase catalytic domain"/>
    <property type="match status" value="1"/>
</dbReference>
<protein>
    <recommendedName>
        <fullName evidence="3">HECT-type E3 ubiquitin transferase</fullName>
        <ecNumber evidence="3">2.3.2.26</ecNumber>
    </recommendedName>
</protein>
<keyword evidence="7" id="KW-1133">Transmembrane helix</keyword>
<feature type="transmembrane region" description="Helical" evidence="7">
    <location>
        <begin position="242"/>
        <end position="260"/>
    </location>
</feature>
<evidence type="ECO:0000256" key="6">
    <source>
        <dbReference type="PROSITE-ProRule" id="PRU00104"/>
    </source>
</evidence>
<dbReference type="AlphaFoldDB" id="A0A7S1ATM5"/>
<dbReference type="Gene3D" id="3.90.1750.10">
    <property type="entry name" value="Hect, E3 ligase catalytic domains"/>
    <property type="match status" value="1"/>
</dbReference>
<dbReference type="Gene3D" id="3.30.2160.10">
    <property type="entry name" value="Hect, E3 ligase catalytic domain"/>
    <property type="match status" value="1"/>
</dbReference>
<evidence type="ECO:0000259" key="8">
    <source>
        <dbReference type="PROSITE" id="PS50237"/>
    </source>
</evidence>